<dbReference type="EMBL" id="KZ826400">
    <property type="protein sequence ID" value="PYI02159.1"/>
    <property type="molecule type" value="Genomic_DNA"/>
</dbReference>
<reference evidence="1 2" key="1">
    <citation type="submission" date="2018-02" db="EMBL/GenBank/DDBJ databases">
        <title>The genomes of Aspergillus section Nigri reveals drivers in fungal speciation.</title>
        <authorList>
            <consortium name="DOE Joint Genome Institute"/>
            <person name="Vesth T.C."/>
            <person name="Nybo J."/>
            <person name="Theobald S."/>
            <person name="Brandl J."/>
            <person name="Frisvad J.C."/>
            <person name="Nielsen K.F."/>
            <person name="Lyhne E.K."/>
            <person name="Kogle M.E."/>
            <person name="Kuo A."/>
            <person name="Riley R."/>
            <person name="Clum A."/>
            <person name="Nolan M."/>
            <person name="Lipzen A."/>
            <person name="Salamov A."/>
            <person name="Henrissat B."/>
            <person name="Wiebenga A."/>
            <person name="De vries R.P."/>
            <person name="Grigoriev I.V."/>
            <person name="Mortensen U.H."/>
            <person name="Andersen M.R."/>
            <person name="Baker S.E."/>
        </authorList>
    </citation>
    <scope>NUCLEOTIDE SEQUENCE [LARGE SCALE GENOMIC DNA]</scope>
    <source>
        <strain evidence="1 2">CBS 121057</strain>
    </source>
</reference>
<dbReference type="STRING" id="1448318.A0A319EN16"/>
<accession>A0A319EN16</accession>
<dbReference type="Proteomes" id="UP000248423">
    <property type="component" value="Unassembled WGS sequence"/>
</dbReference>
<dbReference type="AlphaFoldDB" id="A0A319EN16"/>
<dbReference type="SUPFAM" id="SSF54909">
    <property type="entry name" value="Dimeric alpha+beta barrel"/>
    <property type="match status" value="1"/>
</dbReference>
<dbReference type="Gene3D" id="3.30.70.100">
    <property type="match status" value="1"/>
</dbReference>
<sequence length="59" mass="6512">MASSELNIVALVYPQPDKLEELSALLATLTQQVQANEPDTLVYYSFANKEGTVISVIER</sequence>
<evidence type="ECO:0008006" key="3">
    <source>
        <dbReference type="Google" id="ProtNLM"/>
    </source>
</evidence>
<protein>
    <recommendedName>
        <fullName evidence="3">ABM domain-containing protein</fullName>
    </recommendedName>
</protein>
<dbReference type="VEuPathDB" id="FungiDB:BO78DRAFT_400773"/>
<gene>
    <name evidence="1" type="ORF">BO78DRAFT_400773</name>
</gene>
<organism evidence="1 2">
    <name type="scientific">Aspergillus sclerotiicarbonarius (strain CBS 121057 / IBT 28362)</name>
    <dbReference type="NCBI Taxonomy" id="1448318"/>
    <lineage>
        <taxon>Eukaryota</taxon>
        <taxon>Fungi</taxon>
        <taxon>Dikarya</taxon>
        <taxon>Ascomycota</taxon>
        <taxon>Pezizomycotina</taxon>
        <taxon>Eurotiomycetes</taxon>
        <taxon>Eurotiomycetidae</taxon>
        <taxon>Eurotiales</taxon>
        <taxon>Aspergillaceae</taxon>
        <taxon>Aspergillus</taxon>
        <taxon>Aspergillus subgen. Circumdati</taxon>
    </lineage>
</organism>
<evidence type="ECO:0000313" key="2">
    <source>
        <dbReference type="Proteomes" id="UP000248423"/>
    </source>
</evidence>
<dbReference type="InterPro" id="IPR011008">
    <property type="entry name" value="Dimeric_a/b-barrel"/>
</dbReference>
<evidence type="ECO:0000313" key="1">
    <source>
        <dbReference type="EMBL" id="PYI02159.1"/>
    </source>
</evidence>
<proteinExistence type="predicted"/>
<name>A0A319EN16_ASPSB</name>
<keyword evidence="2" id="KW-1185">Reference proteome</keyword>